<evidence type="ECO:0000313" key="7">
    <source>
        <dbReference type="Proteomes" id="UP000309038"/>
    </source>
</evidence>
<evidence type="ECO:0000256" key="2">
    <source>
        <dbReference type="ARBA" id="ARBA00012502"/>
    </source>
</evidence>
<comment type="caution">
    <text evidence="6">The sequence shown here is derived from an EMBL/GenBank/DDBJ whole genome shotgun (WGS) entry which is preliminary data.</text>
</comment>
<dbReference type="Gene3D" id="3.30.1060.10">
    <property type="entry name" value="Peptide methionine sulphoxide reductase MsrA"/>
    <property type="match status" value="2"/>
</dbReference>
<comment type="similarity">
    <text evidence="1">Belongs to the MsrA Met sulfoxide reductase family.</text>
</comment>
<feature type="domain" description="Peptide methionine sulphoxide reductase MsrA" evidence="5">
    <location>
        <begin position="14"/>
        <end position="92"/>
    </location>
</feature>
<protein>
    <recommendedName>
        <fullName evidence="2">peptide-methionine (S)-S-oxide reductase</fullName>
        <ecNumber evidence="2">1.8.4.11</ecNumber>
    </recommendedName>
    <alternativeName>
        <fullName evidence="4">Peptide-methionine (S)-S-oxide reductase</fullName>
    </alternativeName>
</protein>
<evidence type="ECO:0000256" key="1">
    <source>
        <dbReference type="ARBA" id="ARBA00005591"/>
    </source>
</evidence>
<dbReference type="Pfam" id="PF01625">
    <property type="entry name" value="PMSR"/>
    <property type="match status" value="2"/>
</dbReference>
<organism evidence="6 7">
    <name type="scientific">Hermanssonia centrifuga</name>
    <dbReference type="NCBI Taxonomy" id="98765"/>
    <lineage>
        <taxon>Eukaryota</taxon>
        <taxon>Fungi</taxon>
        <taxon>Dikarya</taxon>
        <taxon>Basidiomycota</taxon>
        <taxon>Agaricomycotina</taxon>
        <taxon>Agaricomycetes</taxon>
        <taxon>Polyporales</taxon>
        <taxon>Meruliaceae</taxon>
        <taxon>Hermanssonia</taxon>
    </lineage>
</organism>
<keyword evidence="3" id="KW-0560">Oxidoreductase</keyword>
<feature type="domain" description="Peptide methionine sulphoxide reductase MsrA" evidence="5">
    <location>
        <begin position="98"/>
        <end position="193"/>
    </location>
</feature>
<proteinExistence type="inferred from homology"/>
<dbReference type="HAMAP" id="MF_01401">
    <property type="entry name" value="MsrA"/>
    <property type="match status" value="1"/>
</dbReference>
<accession>A0A4S4KHQ0</accession>
<dbReference type="Proteomes" id="UP000309038">
    <property type="component" value="Unassembled WGS sequence"/>
</dbReference>
<dbReference type="AlphaFoldDB" id="A0A4S4KHQ0"/>
<evidence type="ECO:0000256" key="3">
    <source>
        <dbReference type="ARBA" id="ARBA00023002"/>
    </source>
</evidence>
<dbReference type="InterPro" id="IPR002569">
    <property type="entry name" value="Met_Sox_Rdtase_MsrA_dom"/>
</dbReference>
<dbReference type="PANTHER" id="PTHR43774:SF1">
    <property type="entry name" value="PEPTIDE METHIONINE SULFOXIDE REDUCTASE MSRA 2"/>
    <property type="match status" value="1"/>
</dbReference>
<evidence type="ECO:0000313" key="6">
    <source>
        <dbReference type="EMBL" id="THG97097.1"/>
    </source>
</evidence>
<keyword evidence="7" id="KW-1185">Reference proteome</keyword>
<gene>
    <name evidence="6" type="ORF">EW026_g4852</name>
</gene>
<dbReference type="SUPFAM" id="SSF55068">
    <property type="entry name" value="Peptide methionine sulfoxide reductase"/>
    <property type="match status" value="1"/>
</dbReference>
<dbReference type="EMBL" id="SGPJ01000189">
    <property type="protein sequence ID" value="THG97097.1"/>
    <property type="molecule type" value="Genomic_DNA"/>
</dbReference>
<dbReference type="EC" id="1.8.4.11" evidence="2"/>
<sequence length="200" mass="22906">MDVAQAQPPKSQRFAAGCFWGVEHIFLKHYPIAQNKGILKTSVGYTGGKENVTNPDYKLVCTGATDHAEALRIEFDPTLVKYDELVGRFTTTFRIQEQIDDSRRVEFFYRTHDPTTVDRQGPDQGTQYRSAIFYNSPEQLDIATRVTEEIPPLNGGYPLGQKIATQIVEAGPWWDAEDYHQEYLHKNPSGYQCPTHRLHW</sequence>
<evidence type="ECO:0000256" key="4">
    <source>
        <dbReference type="ARBA" id="ARBA00030643"/>
    </source>
</evidence>
<dbReference type="PANTHER" id="PTHR43774">
    <property type="entry name" value="PEPTIDE METHIONINE SULFOXIDE REDUCTASE"/>
    <property type="match status" value="1"/>
</dbReference>
<dbReference type="InterPro" id="IPR036509">
    <property type="entry name" value="Met_Sox_Rdtase_MsrA_sf"/>
</dbReference>
<evidence type="ECO:0000259" key="5">
    <source>
        <dbReference type="Pfam" id="PF01625"/>
    </source>
</evidence>
<reference evidence="6 7" key="1">
    <citation type="submission" date="2019-02" db="EMBL/GenBank/DDBJ databases">
        <title>Genome sequencing of the rare red list fungi Phlebia centrifuga.</title>
        <authorList>
            <person name="Buettner E."/>
            <person name="Kellner H."/>
        </authorList>
    </citation>
    <scope>NUCLEOTIDE SEQUENCE [LARGE SCALE GENOMIC DNA]</scope>
    <source>
        <strain evidence="6 7">DSM 108282</strain>
    </source>
</reference>
<name>A0A4S4KHQ0_9APHY</name>
<dbReference type="GO" id="GO:0008113">
    <property type="term" value="F:peptide-methionine (S)-S-oxide reductase activity"/>
    <property type="evidence" value="ECO:0007669"/>
    <property type="project" value="UniProtKB-EC"/>
</dbReference>